<dbReference type="EMBL" id="BAAABX010000006">
    <property type="protein sequence ID" value="GAA0387275.1"/>
    <property type="molecule type" value="Genomic_DNA"/>
</dbReference>
<dbReference type="RefSeq" id="WP_344019277.1">
    <property type="nucleotide sequence ID" value="NZ_BAAABX010000006.1"/>
</dbReference>
<name>A0ABN0Y8P3_9ACTN</name>
<reference evidence="2 3" key="1">
    <citation type="journal article" date="2019" name="Int. J. Syst. Evol. Microbiol.">
        <title>The Global Catalogue of Microorganisms (GCM) 10K type strain sequencing project: providing services to taxonomists for standard genome sequencing and annotation.</title>
        <authorList>
            <consortium name="The Broad Institute Genomics Platform"/>
            <consortium name="The Broad Institute Genome Sequencing Center for Infectious Disease"/>
            <person name="Wu L."/>
            <person name="Ma J."/>
        </authorList>
    </citation>
    <scope>NUCLEOTIDE SEQUENCE [LARGE SCALE GENOMIC DNA]</scope>
    <source>
        <strain evidence="2 3">JCM 4788</strain>
    </source>
</reference>
<accession>A0ABN0Y8P3</accession>
<protein>
    <submittedName>
        <fullName evidence="2">Uncharacterized protein</fullName>
    </submittedName>
</protein>
<dbReference type="Proteomes" id="UP001500879">
    <property type="component" value="Unassembled WGS sequence"/>
</dbReference>
<keyword evidence="3" id="KW-1185">Reference proteome</keyword>
<evidence type="ECO:0000313" key="2">
    <source>
        <dbReference type="EMBL" id="GAA0387275.1"/>
    </source>
</evidence>
<sequence>MSESDRVKLEALILDLKSRMHSVIDERGPLIQAALRANFKAALEEVEKDRHAFDEVRDILLATGEESSDERVQQLDAGLERVGLTGRELESKIALVHNLAERADGALTIAGEHGIPDGPDPEDSSEFDTTNPGDDPEQEKRTRWRRARKLIGKLFEAFDVVLESLVKVIPVVDPISEIKKALECDLSR</sequence>
<evidence type="ECO:0000313" key="3">
    <source>
        <dbReference type="Proteomes" id="UP001500879"/>
    </source>
</evidence>
<organism evidence="2 3">
    <name type="scientific">Streptomyces luteireticuli</name>
    <dbReference type="NCBI Taxonomy" id="173858"/>
    <lineage>
        <taxon>Bacteria</taxon>
        <taxon>Bacillati</taxon>
        <taxon>Actinomycetota</taxon>
        <taxon>Actinomycetes</taxon>
        <taxon>Kitasatosporales</taxon>
        <taxon>Streptomycetaceae</taxon>
        <taxon>Streptomyces</taxon>
    </lineage>
</organism>
<feature type="region of interest" description="Disordered" evidence="1">
    <location>
        <begin position="110"/>
        <end position="142"/>
    </location>
</feature>
<proteinExistence type="predicted"/>
<comment type="caution">
    <text evidence="2">The sequence shown here is derived from an EMBL/GenBank/DDBJ whole genome shotgun (WGS) entry which is preliminary data.</text>
</comment>
<evidence type="ECO:0000256" key="1">
    <source>
        <dbReference type="SAM" id="MobiDB-lite"/>
    </source>
</evidence>
<gene>
    <name evidence="2" type="ORF">GCM10010357_05030</name>
</gene>